<dbReference type="EMBL" id="JAGGLB010000003">
    <property type="protein sequence ID" value="MBP1989631.1"/>
    <property type="molecule type" value="Genomic_DNA"/>
</dbReference>
<keyword evidence="2" id="KW-1185">Reference proteome</keyword>
<sequence>MEVSDYSEFVELVEKYKIFPFSSFVPEYPSLTAVTANDQWHTGTETDPWQWRVMIVQEGVAAYGKFFGDKACFIHKELFPIVKTILTFNKTVEERYNDGHISRTAFHLYKVLMEHGNIDSRNLRVKAGLNAKDNKKEYEKSIVELQNNGYVVITGAAKQSENDLGWSSMCYEPSDLWLNSVKGNMDYVSIEEAKNMMLVELSKTCSDKSLKFFAKKLKLELI</sequence>
<dbReference type="InterPro" id="IPR056298">
    <property type="entry name" value="AlkZ-rel"/>
</dbReference>
<evidence type="ECO:0000313" key="1">
    <source>
        <dbReference type="EMBL" id="MBP1989631.1"/>
    </source>
</evidence>
<evidence type="ECO:0000313" key="2">
    <source>
        <dbReference type="Proteomes" id="UP001519287"/>
    </source>
</evidence>
<proteinExistence type="predicted"/>
<protein>
    <submittedName>
        <fullName evidence="1">Uncharacterized protein</fullName>
    </submittedName>
</protein>
<organism evidence="1 2">
    <name type="scientific">Paenibacillus eucommiae</name>
    <dbReference type="NCBI Taxonomy" id="1355755"/>
    <lineage>
        <taxon>Bacteria</taxon>
        <taxon>Bacillati</taxon>
        <taxon>Bacillota</taxon>
        <taxon>Bacilli</taxon>
        <taxon>Bacillales</taxon>
        <taxon>Paenibacillaceae</taxon>
        <taxon>Paenibacillus</taxon>
    </lineage>
</organism>
<dbReference type="RefSeq" id="WP_209970455.1">
    <property type="nucleotide sequence ID" value="NZ_JAGGLB010000003.1"/>
</dbReference>
<comment type="caution">
    <text evidence="1">The sequence shown here is derived from an EMBL/GenBank/DDBJ whole genome shotgun (WGS) entry which is preliminary data.</text>
</comment>
<name>A0ABS4IPY5_9BACL</name>
<dbReference type="Pfam" id="PF24741">
    <property type="entry name" value="AlkZ-rel"/>
    <property type="match status" value="1"/>
</dbReference>
<reference evidence="1 2" key="1">
    <citation type="submission" date="2021-03" db="EMBL/GenBank/DDBJ databases">
        <title>Genomic Encyclopedia of Type Strains, Phase IV (KMG-IV): sequencing the most valuable type-strain genomes for metagenomic binning, comparative biology and taxonomic classification.</title>
        <authorList>
            <person name="Goeker M."/>
        </authorList>
    </citation>
    <scope>NUCLEOTIDE SEQUENCE [LARGE SCALE GENOMIC DNA]</scope>
    <source>
        <strain evidence="1 2">DSM 26048</strain>
    </source>
</reference>
<accession>A0ABS4IPY5</accession>
<dbReference type="Proteomes" id="UP001519287">
    <property type="component" value="Unassembled WGS sequence"/>
</dbReference>
<gene>
    <name evidence="1" type="ORF">J2Z66_001229</name>
</gene>